<dbReference type="OrthoDB" id="24153at2"/>
<evidence type="ECO:0000256" key="7">
    <source>
        <dbReference type="RuleBase" id="RU363032"/>
    </source>
</evidence>
<organism evidence="9 10">
    <name type="scientific">Pontibacter akesuensis</name>
    <dbReference type="NCBI Taxonomy" id="388950"/>
    <lineage>
        <taxon>Bacteria</taxon>
        <taxon>Pseudomonadati</taxon>
        <taxon>Bacteroidota</taxon>
        <taxon>Cytophagia</taxon>
        <taxon>Cytophagales</taxon>
        <taxon>Hymenobacteraceae</taxon>
        <taxon>Pontibacter</taxon>
    </lineage>
</organism>
<dbReference type="Gene3D" id="1.10.3720.10">
    <property type="entry name" value="MetI-like"/>
    <property type="match status" value="1"/>
</dbReference>
<feature type="transmembrane region" description="Helical" evidence="7">
    <location>
        <begin position="230"/>
        <end position="248"/>
    </location>
</feature>
<dbReference type="GO" id="GO:0055085">
    <property type="term" value="P:transmembrane transport"/>
    <property type="evidence" value="ECO:0007669"/>
    <property type="project" value="InterPro"/>
</dbReference>
<dbReference type="InterPro" id="IPR000515">
    <property type="entry name" value="MetI-like"/>
</dbReference>
<comment type="subcellular location">
    <subcellularLocation>
        <location evidence="1 7">Cell membrane</location>
        <topology evidence="1 7">Multi-pass membrane protein</topology>
    </subcellularLocation>
</comment>
<evidence type="ECO:0000256" key="5">
    <source>
        <dbReference type="ARBA" id="ARBA00022989"/>
    </source>
</evidence>
<dbReference type="Pfam" id="PF00528">
    <property type="entry name" value="BPD_transp_1"/>
    <property type="match status" value="1"/>
</dbReference>
<feature type="transmembrane region" description="Helical" evidence="7">
    <location>
        <begin position="318"/>
        <end position="336"/>
    </location>
</feature>
<dbReference type="PANTHER" id="PTHR30465:SF0">
    <property type="entry name" value="OLIGOPEPTIDE TRANSPORT SYSTEM PERMEASE PROTEIN APPB"/>
    <property type="match status" value="1"/>
</dbReference>
<evidence type="ECO:0000256" key="6">
    <source>
        <dbReference type="ARBA" id="ARBA00023136"/>
    </source>
</evidence>
<dbReference type="RefSeq" id="WP_068836303.1">
    <property type="nucleotide sequence ID" value="NZ_BMXC01000001.1"/>
</dbReference>
<comment type="similarity">
    <text evidence="7">Belongs to the binding-protein-dependent transport system permease family.</text>
</comment>
<dbReference type="PROSITE" id="PS50928">
    <property type="entry name" value="ABC_TM1"/>
    <property type="match status" value="1"/>
</dbReference>
<evidence type="ECO:0000256" key="2">
    <source>
        <dbReference type="ARBA" id="ARBA00022448"/>
    </source>
</evidence>
<keyword evidence="10" id="KW-1185">Reference proteome</keyword>
<keyword evidence="6 7" id="KW-0472">Membrane</keyword>
<keyword evidence="3" id="KW-1003">Cell membrane</keyword>
<evidence type="ECO:0000259" key="8">
    <source>
        <dbReference type="PROSITE" id="PS50928"/>
    </source>
</evidence>
<proteinExistence type="inferred from homology"/>
<feature type="transmembrane region" description="Helical" evidence="7">
    <location>
        <begin position="376"/>
        <end position="402"/>
    </location>
</feature>
<dbReference type="PANTHER" id="PTHR30465">
    <property type="entry name" value="INNER MEMBRANE ABC TRANSPORTER"/>
    <property type="match status" value="1"/>
</dbReference>
<evidence type="ECO:0000313" key="9">
    <source>
        <dbReference type="EMBL" id="SFU46867.1"/>
    </source>
</evidence>
<sequence>MLLSLIRKLLLILPALWLLGTIVFLLSRLLPGSFGAERFLQKEAGYYSTGTEQSRQAAYAQFQEKSGLDLPLFYFSLSSTSLPDSLQRVFPEARRQQLEKLTFVYSDWTAVAAYDTAVQRLLLGAPTNTAPYIQTLRYSTDPEKLRVAAQRLTQSTDQALAKAAVGVEQKLQQLEQNGLKHAFLLPHISWHGTDNQYHKWLTILLAGDLGTSYRTGRPVMEMVEEAIGNTLWLLLCSMALTLILAVELSVQMAKGRMQWLRRFTLPSLFLLDSIPLFVLALLLLLLFANPNFLQLFPMYGMGYFTPQTLSLGQQVAQWFQFMALPIICLVLANLPYMANQCYTLLQASMQQDYTRTARAKGLPEQQIIRKHAFRNALIPLITIVSDFLPALVDGAFIIETIFAIPGVGRLLVESVLARDYPVLLAIVLVILFVRMVAYALADIGYVLADPRIKQQVA</sequence>
<protein>
    <submittedName>
        <fullName evidence="9">Peptide/nickel transport system permease protein</fullName>
    </submittedName>
</protein>
<gene>
    <name evidence="9" type="ORF">SAMN04487941_0955</name>
</gene>
<feature type="domain" description="ABC transmembrane type-1" evidence="8">
    <location>
        <begin position="227"/>
        <end position="441"/>
    </location>
</feature>
<name>A0A1I7GEF7_9BACT</name>
<dbReference type="Proteomes" id="UP000182491">
    <property type="component" value="Unassembled WGS sequence"/>
</dbReference>
<keyword evidence="5 7" id="KW-1133">Transmembrane helix</keyword>
<dbReference type="CDD" id="cd06261">
    <property type="entry name" value="TM_PBP2"/>
    <property type="match status" value="1"/>
</dbReference>
<dbReference type="SUPFAM" id="SSF161098">
    <property type="entry name" value="MetI-like"/>
    <property type="match status" value="1"/>
</dbReference>
<dbReference type="STRING" id="388950.GCA_001611675_00054"/>
<evidence type="ECO:0000256" key="4">
    <source>
        <dbReference type="ARBA" id="ARBA00022692"/>
    </source>
</evidence>
<feature type="transmembrane region" description="Helical" evidence="7">
    <location>
        <begin position="268"/>
        <end position="288"/>
    </location>
</feature>
<dbReference type="AlphaFoldDB" id="A0A1I7GEF7"/>
<evidence type="ECO:0000313" key="10">
    <source>
        <dbReference type="Proteomes" id="UP000182491"/>
    </source>
</evidence>
<dbReference type="EMBL" id="FPCA01000001">
    <property type="protein sequence ID" value="SFU46867.1"/>
    <property type="molecule type" value="Genomic_DNA"/>
</dbReference>
<reference evidence="10" key="1">
    <citation type="submission" date="2016-10" db="EMBL/GenBank/DDBJ databases">
        <authorList>
            <person name="Varghese N."/>
        </authorList>
    </citation>
    <scope>NUCLEOTIDE SEQUENCE [LARGE SCALE GENOMIC DNA]</scope>
    <source>
        <strain evidence="10">DSM 18820</strain>
    </source>
</reference>
<keyword evidence="4 7" id="KW-0812">Transmembrane</keyword>
<accession>A0A1I7GEF7</accession>
<evidence type="ECO:0000256" key="1">
    <source>
        <dbReference type="ARBA" id="ARBA00004651"/>
    </source>
</evidence>
<feature type="transmembrane region" description="Helical" evidence="7">
    <location>
        <begin position="422"/>
        <end position="448"/>
    </location>
</feature>
<keyword evidence="2 7" id="KW-0813">Transport</keyword>
<dbReference type="InterPro" id="IPR035906">
    <property type="entry name" value="MetI-like_sf"/>
</dbReference>
<evidence type="ECO:0000256" key="3">
    <source>
        <dbReference type="ARBA" id="ARBA00022475"/>
    </source>
</evidence>
<dbReference type="GO" id="GO:0005886">
    <property type="term" value="C:plasma membrane"/>
    <property type="evidence" value="ECO:0007669"/>
    <property type="project" value="UniProtKB-SubCell"/>
</dbReference>